<dbReference type="Pfam" id="PF00564">
    <property type="entry name" value="PB1"/>
    <property type="match status" value="1"/>
</dbReference>
<dbReference type="FunFam" id="3.30.200.20:FF:000081">
    <property type="entry name" value="Octicosapeptide/phox/Bem1p domain kinase superfamily protein"/>
    <property type="match status" value="1"/>
</dbReference>
<gene>
    <name evidence="13" type="ORF">CKAN_00388800</name>
</gene>
<proteinExistence type="predicted"/>
<dbReference type="GO" id="GO:0010928">
    <property type="term" value="P:regulation of auxin mediated signaling pathway"/>
    <property type="evidence" value="ECO:0007669"/>
    <property type="project" value="UniProtKB-ARBA"/>
</dbReference>
<dbReference type="Proteomes" id="UP000283530">
    <property type="component" value="Unassembled WGS sequence"/>
</dbReference>
<dbReference type="SMART" id="SM00666">
    <property type="entry name" value="PB1"/>
    <property type="match status" value="1"/>
</dbReference>
<dbReference type="InterPro" id="IPR050167">
    <property type="entry name" value="Ser_Thr_protein_kinase"/>
</dbReference>
<evidence type="ECO:0000256" key="6">
    <source>
        <dbReference type="ARBA" id="ARBA00022741"/>
    </source>
</evidence>
<dbReference type="OrthoDB" id="4062651at2759"/>
<dbReference type="PROSITE" id="PS50011">
    <property type="entry name" value="PROTEIN_KINASE_DOM"/>
    <property type="match status" value="1"/>
</dbReference>
<comment type="caution">
    <text evidence="13">The sequence shown here is derived from an EMBL/GenBank/DDBJ whole genome shotgun (WGS) entry which is preliminary data.</text>
</comment>
<dbReference type="PROSITE" id="PS00108">
    <property type="entry name" value="PROTEIN_KINASE_ST"/>
    <property type="match status" value="1"/>
</dbReference>
<dbReference type="PANTHER" id="PTHR23257">
    <property type="entry name" value="SERINE-THREONINE PROTEIN KINASE"/>
    <property type="match status" value="1"/>
</dbReference>
<dbReference type="SUPFAM" id="SSF54277">
    <property type="entry name" value="CAD &amp; PB1 domains"/>
    <property type="match status" value="1"/>
</dbReference>
<protein>
    <recommendedName>
        <fullName evidence="12">Protein kinase domain-containing protein</fullName>
    </recommendedName>
</protein>
<dbReference type="Gene3D" id="3.10.20.90">
    <property type="entry name" value="Phosphatidylinositol 3-kinase Catalytic Subunit, Chain A, domain 1"/>
    <property type="match status" value="1"/>
</dbReference>
<keyword evidence="5" id="KW-0808">Transferase</keyword>
<dbReference type="GO" id="GO:0005737">
    <property type="term" value="C:cytoplasm"/>
    <property type="evidence" value="ECO:0007669"/>
    <property type="project" value="UniProtKB-SubCell"/>
</dbReference>
<dbReference type="Pfam" id="PF07714">
    <property type="entry name" value="PK_Tyr_Ser-Thr"/>
    <property type="match status" value="1"/>
</dbReference>
<keyword evidence="6 10" id="KW-0547">Nucleotide-binding</keyword>
<dbReference type="CDD" id="cd13999">
    <property type="entry name" value="STKc_MAP3K-like"/>
    <property type="match status" value="1"/>
</dbReference>
<organism evidence="13 14">
    <name type="scientific">Cinnamomum micranthum f. kanehirae</name>
    <dbReference type="NCBI Taxonomy" id="337451"/>
    <lineage>
        <taxon>Eukaryota</taxon>
        <taxon>Viridiplantae</taxon>
        <taxon>Streptophyta</taxon>
        <taxon>Embryophyta</taxon>
        <taxon>Tracheophyta</taxon>
        <taxon>Spermatophyta</taxon>
        <taxon>Magnoliopsida</taxon>
        <taxon>Magnoliidae</taxon>
        <taxon>Laurales</taxon>
        <taxon>Lauraceae</taxon>
        <taxon>Cinnamomum</taxon>
    </lineage>
</organism>
<keyword evidence="8 10" id="KW-0067">ATP-binding</keyword>
<dbReference type="CDD" id="cd06410">
    <property type="entry name" value="PB1_UP2"/>
    <property type="match status" value="1"/>
</dbReference>
<dbReference type="Gene3D" id="1.10.510.10">
    <property type="entry name" value="Transferase(Phosphotransferase) domain 1"/>
    <property type="match status" value="1"/>
</dbReference>
<dbReference type="InterPro" id="IPR000719">
    <property type="entry name" value="Prot_kinase_dom"/>
</dbReference>
<dbReference type="InterPro" id="IPR000270">
    <property type="entry name" value="PB1_dom"/>
</dbReference>
<evidence type="ECO:0000256" key="4">
    <source>
        <dbReference type="ARBA" id="ARBA00022553"/>
    </source>
</evidence>
<dbReference type="GO" id="GO:0005524">
    <property type="term" value="F:ATP binding"/>
    <property type="evidence" value="ECO:0007669"/>
    <property type="project" value="UniProtKB-UniRule"/>
</dbReference>
<dbReference type="InterPro" id="IPR011009">
    <property type="entry name" value="Kinase-like_dom_sf"/>
</dbReference>
<dbReference type="SMART" id="SM00220">
    <property type="entry name" value="S_TKc"/>
    <property type="match status" value="1"/>
</dbReference>
<keyword evidence="2" id="KW-0963">Cytoplasm</keyword>
<evidence type="ECO:0000256" key="11">
    <source>
        <dbReference type="SAM" id="MobiDB-lite"/>
    </source>
</evidence>
<dbReference type="InterPro" id="IPR008271">
    <property type="entry name" value="Ser/Thr_kinase_AS"/>
</dbReference>
<dbReference type="STRING" id="337451.A0A3S3M1U5"/>
<keyword evidence="4" id="KW-0597">Phosphoprotein</keyword>
<dbReference type="InterPro" id="IPR001245">
    <property type="entry name" value="Ser-Thr/Tyr_kinase_cat_dom"/>
</dbReference>
<feature type="region of interest" description="Disordered" evidence="11">
    <location>
        <begin position="310"/>
        <end position="344"/>
    </location>
</feature>
<evidence type="ECO:0000256" key="5">
    <source>
        <dbReference type="ARBA" id="ARBA00022679"/>
    </source>
</evidence>
<evidence type="ECO:0000256" key="1">
    <source>
        <dbReference type="ARBA" id="ARBA00004496"/>
    </source>
</evidence>
<feature type="region of interest" description="Disordered" evidence="11">
    <location>
        <begin position="1071"/>
        <end position="1101"/>
    </location>
</feature>
<dbReference type="InterPro" id="IPR017441">
    <property type="entry name" value="Protein_kinase_ATP_BS"/>
</dbReference>
<feature type="compositionally biased region" description="Low complexity" evidence="11">
    <location>
        <begin position="1009"/>
        <end position="1019"/>
    </location>
</feature>
<feature type="domain" description="Protein kinase" evidence="12">
    <location>
        <begin position="1144"/>
        <end position="1438"/>
    </location>
</feature>
<keyword evidence="9" id="KW-0927">Auxin signaling pathway</keyword>
<dbReference type="PROSITE" id="PS00107">
    <property type="entry name" value="PROTEIN_KINASE_ATP"/>
    <property type="match status" value="1"/>
</dbReference>
<comment type="subcellular location">
    <subcellularLocation>
        <location evidence="1">Cytoplasm</location>
    </subcellularLocation>
</comment>
<evidence type="ECO:0000256" key="10">
    <source>
        <dbReference type="PROSITE-ProRule" id="PRU10141"/>
    </source>
</evidence>
<dbReference type="FunFam" id="3.10.20.90:FF:000058">
    <property type="entry name" value="Octicosapeptide/phox/Bem1p domain kinase superfamily protein"/>
    <property type="match status" value="1"/>
</dbReference>
<keyword evidence="14" id="KW-1185">Reference proteome</keyword>
<accession>A0A3S3M1U5</accession>
<feature type="region of interest" description="Disordered" evidence="11">
    <location>
        <begin position="984"/>
        <end position="1053"/>
    </location>
</feature>
<reference evidence="13 14" key="1">
    <citation type="journal article" date="2019" name="Nat. Plants">
        <title>Stout camphor tree genome fills gaps in understanding of flowering plant genome evolution.</title>
        <authorList>
            <person name="Chaw S.M."/>
            <person name="Liu Y.C."/>
            <person name="Wu Y.W."/>
            <person name="Wang H.Y."/>
            <person name="Lin C.I."/>
            <person name="Wu C.S."/>
            <person name="Ke H.M."/>
            <person name="Chang L.Y."/>
            <person name="Hsu C.Y."/>
            <person name="Yang H.T."/>
            <person name="Sudianto E."/>
            <person name="Hsu M.H."/>
            <person name="Wu K.P."/>
            <person name="Wang L.N."/>
            <person name="Leebens-Mack J.H."/>
            <person name="Tsai I.J."/>
        </authorList>
    </citation>
    <scope>NUCLEOTIDE SEQUENCE [LARGE SCALE GENOMIC DNA]</scope>
    <source>
        <strain evidence="14">cv. Chaw 1501</strain>
        <tissue evidence="13">Young leaves</tissue>
    </source>
</reference>
<feature type="compositionally biased region" description="Polar residues" evidence="11">
    <location>
        <begin position="239"/>
        <end position="249"/>
    </location>
</feature>
<evidence type="ECO:0000313" key="13">
    <source>
        <dbReference type="EMBL" id="RWR75503.1"/>
    </source>
</evidence>
<evidence type="ECO:0000256" key="9">
    <source>
        <dbReference type="ARBA" id="ARBA00023294"/>
    </source>
</evidence>
<evidence type="ECO:0000256" key="3">
    <source>
        <dbReference type="ARBA" id="ARBA00022527"/>
    </source>
</evidence>
<evidence type="ECO:0000313" key="14">
    <source>
        <dbReference type="Proteomes" id="UP000283530"/>
    </source>
</evidence>
<evidence type="ECO:0000256" key="7">
    <source>
        <dbReference type="ARBA" id="ARBA00022777"/>
    </source>
</evidence>
<dbReference type="GO" id="GO:0004674">
    <property type="term" value="F:protein serine/threonine kinase activity"/>
    <property type="evidence" value="ECO:0007669"/>
    <property type="project" value="UniProtKB-KW"/>
</dbReference>
<evidence type="ECO:0000259" key="12">
    <source>
        <dbReference type="PROSITE" id="PS50011"/>
    </source>
</evidence>
<dbReference type="GO" id="GO:0009734">
    <property type="term" value="P:auxin-activated signaling pathway"/>
    <property type="evidence" value="ECO:0007669"/>
    <property type="project" value="UniProtKB-KW"/>
</dbReference>
<dbReference type="PANTHER" id="PTHR23257:SF797">
    <property type="entry name" value="KINASE SUPERFAMILY WITH OCTICOSAPEPTIDE_PHOX_BEM1P DOMAIN-CONTAINING PROTEIN"/>
    <property type="match status" value="1"/>
</dbReference>
<feature type="region of interest" description="Disordered" evidence="11">
    <location>
        <begin position="1"/>
        <end position="31"/>
    </location>
</feature>
<feature type="region of interest" description="Disordered" evidence="11">
    <location>
        <begin position="229"/>
        <end position="289"/>
    </location>
</feature>
<sequence>MAIDQSSIPKDLRPLNLNRAAVDDPPTAEGFFPNPPFRTVYYPVAAPDASVGMLGFGNASSVAAWAPPAAANRPAAEPAGGDDGGAEDSRSRKVKFLCSFGGKILPRPSDGALRYVGGQTRIISVRRDVGFQELLQKMVETCGQLVGIKYQLPDEDLDALVSVSCPEDLENMMEEYEKLAENSSDGSAKLRVFLFPPSDVDPSGAVQFGELSDSGQRYVDAVNGIPDSAGGIRRKGSMASMSSTQNSDGLMSGGEAGESSCGQAEFFDGASPTVLSPTDVASSAGQDTGRLVYMPPSSALIAEPVQLNLPPIATGRPQKLSSAGSESESERSVPTTGQPLPVYNLPPTVDYRPVTTYMQSYSDFNQDVFNRVDYMHSSTQMGYMNPQSMGPVRQVYRFPPEHQQQVPSHQFVPMVHATVAQTSPRLSVKPMGGGQQFVQLQQMRVEPYLEEGSMGGRVVQLPADQSYKAFQSQAQSPGLHAGQTFEHYNWRQVPPVPPPDHVICTSPQPHQQGVFPVSPEKTSRSEDCYMCHKGLPHAHSDSLLQEHVNPGIAKTISDSNAVLQSHHSDESVRSRLASRVGVVGAEAPREHQNERPLGVEATTLGLIGSGIRPKFIGHIEPSIHEVTAPNLVSYGFSQVPELQHNNERILVQKAENPDYPRTLHPLGVAGFPVDGQASYGMFMGNLPQSPQEVVLQQPAASSQYQVKQDTMPSKTVGTDIPTMRSVPFQTSEPSLPGQNHVFVLKEDVLDVSCDHLRSIDGRMEALRIHPPEIPGIAEHYRPQNKSNTNVARDIKPESVLMGADSGNRVTEPITLSNVNIAREEIPDNRDQIAGKEMYMTNAFINPGVIQDGNLKGQTDPFPPSLQGASLHNFQPEESNLAMGNAGAYQHVRVGIDPSLPSEMWHGKPAFSYIDSTATPGEWKDEASRFHSRRVFNDVAAPANSNAPFSALNAGLANGLVVDSRDPPVPSNSLFSNQDPWKLRHDMHIPPKVPKVASREILVPRDSNGENRSGSSGELGTTTQIEERTFRQPSDGLNKDSCSETGQSVKGSAEEQIKQELKAVAEGVAASVLQSSTPPLPSFSGRERNESSAEPNQDGVHQYEEETQNTVAQGIKNKYLDKASPSLTPTADGINRLQIIKNSDLEELRELGSGTFGTVYHGKWRGTDVAIKRINDRCFAGKPSEQERMRDDFWNEACKLADLHHPNVVAFYGVVLDGPGGSVATVTEYMVNGSLRHALQRNDKTLDYRKRLLIAMDVAFGMEYLHGKNIVHFDLKSDNLLVNLRDPHRPICKVGDLGLSKVKCQTLISGGVRGTLPWMAPELLNGSSSLVSEKVDVFSFGIVMWELLTGEEPYADLHYGAIIGIHCCHYGAIIGGIVSNTLRPPIPENCDPEWRSLMEKCWSSEPSERPSFTEIANTLRLMAASLPPKGQVQHQHPTIQSQTHK</sequence>
<name>A0A3S3M1U5_9MAGN</name>
<feature type="binding site" evidence="10">
    <location>
        <position position="1181"/>
    </location>
    <ligand>
        <name>ATP</name>
        <dbReference type="ChEBI" id="CHEBI:30616"/>
    </ligand>
</feature>
<dbReference type="EMBL" id="QPKB01000002">
    <property type="protein sequence ID" value="RWR75503.1"/>
    <property type="molecule type" value="Genomic_DNA"/>
</dbReference>
<evidence type="ECO:0000256" key="8">
    <source>
        <dbReference type="ARBA" id="ARBA00022840"/>
    </source>
</evidence>
<feature type="compositionally biased region" description="Polar residues" evidence="11">
    <location>
        <begin position="273"/>
        <end position="286"/>
    </location>
</feature>
<keyword evidence="7" id="KW-0418">Kinase</keyword>
<evidence type="ECO:0000256" key="2">
    <source>
        <dbReference type="ARBA" id="ARBA00022490"/>
    </source>
</evidence>
<dbReference type="FunFam" id="1.10.510.10:FF:000142">
    <property type="entry name" value="Octicosapeptide/phox/Bem1p domain kinase superfamily protein"/>
    <property type="match status" value="1"/>
</dbReference>
<keyword evidence="3" id="KW-0723">Serine/threonine-protein kinase</keyword>
<dbReference type="Gene3D" id="3.30.200.20">
    <property type="entry name" value="Phosphorylase Kinase, domain 1"/>
    <property type="match status" value="1"/>
</dbReference>
<dbReference type="SUPFAM" id="SSF56112">
    <property type="entry name" value="Protein kinase-like (PK-like)"/>
    <property type="match status" value="1"/>
</dbReference>